<evidence type="ECO:0000256" key="2">
    <source>
        <dbReference type="ARBA" id="ARBA00022908"/>
    </source>
</evidence>
<dbReference type="GO" id="GO:0006310">
    <property type="term" value="P:DNA recombination"/>
    <property type="evidence" value="ECO:0007669"/>
    <property type="project" value="UniProtKB-KW"/>
</dbReference>
<dbReference type="PROSITE" id="PS51900">
    <property type="entry name" value="CB"/>
    <property type="match status" value="1"/>
</dbReference>
<dbReference type="AlphaFoldDB" id="A0A4R7FRI5"/>
<dbReference type="PANTHER" id="PTHR30629:SF2">
    <property type="entry name" value="PROPHAGE INTEGRASE INTS-RELATED"/>
    <property type="match status" value="1"/>
</dbReference>
<protein>
    <submittedName>
        <fullName evidence="9">Site-specific recombinase XerC</fullName>
    </submittedName>
</protein>
<feature type="region of interest" description="Disordered" evidence="6">
    <location>
        <begin position="388"/>
        <end position="419"/>
    </location>
</feature>
<keyword evidence="2" id="KW-0229">DNA integration</keyword>
<proteinExistence type="inferred from homology"/>
<dbReference type="EMBL" id="SOAM01000001">
    <property type="protein sequence ID" value="TDS80328.1"/>
    <property type="molecule type" value="Genomic_DNA"/>
</dbReference>
<evidence type="ECO:0000313" key="10">
    <source>
        <dbReference type="Proteomes" id="UP000295344"/>
    </source>
</evidence>
<dbReference type="GO" id="GO:0003677">
    <property type="term" value="F:DNA binding"/>
    <property type="evidence" value="ECO:0007669"/>
    <property type="project" value="UniProtKB-UniRule"/>
</dbReference>
<dbReference type="PROSITE" id="PS51898">
    <property type="entry name" value="TYR_RECOMBINASE"/>
    <property type="match status" value="1"/>
</dbReference>
<dbReference type="SUPFAM" id="SSF56349">
    <property type="entry name" value="DNA breaking-rejoining enzymes"/>
    <property type="match status" value="1"/>
</dbReference>
<feature type="domain" description="Tyr recombinase" evidence="7">
    <location>
        <begin position="179"/>
        <end position="372"/>
    </location>
</feature>
<evidence type="ECO:0000313" key="9">
    <source>
        <dbReference type="EMBL" id="TDS80328.1"/>
    </source>
</evidence>
<keyword evidence="3 5" id="KW-0238">DNA-binding</keyword>
<accession>A0A4R7FRI5</accession>
<comment type="similarity">
    <text evidence="1">Belongs to the 'phage' integrase family.</text>
</comment>
<feature type="domain" description="Core-binding (CB)" evidence="8">
    <location>
        <begin position="75"/>
        <end position="157"/>
    </location>
</feature>
<dbReference type="InterPro" id="IPR010998">
    <property type="entry name" value="Integrase_recombinase_N"/>
</dbReference>
<dbReference type="Proteomes" id="UP000295344">
    <property type="component" value="Unassembled WGS sequence"/>
</dbReference>
<sequence length="419" mass="46438">MGRPRMPIGSHGIVNVDEVEPGVWRARTLCRFPDGKRRQIERRRPGRTGAKAIQALQEALVDLATPDGGELRGSTRLEVLAAQFIELKRASERSPRTVDTYEHALRKQIIPRIGDLRVEEATPRRIQAFLNTVNKEHGPGAAKTCRSVLSGMFGVAVRSDVLRSNPISAVESPRRKVTHASMAIPLDGVPAFLETIRADERLRELDISDLFEFMLFTGCRIGEALALRWSHVDLDAATVTFAATAVRTKERGLEIQEHGKTDTSNRIISVPLEVLELLQRREHSAEVVFPSLSGKLRDTNNTEADWRANRVRLGYPTFTSHGLRKTCATALDVAGVSARGIAEYLGHKRPSMTQDVYMSRKVGTAETATHLDRMFGIRSETLWGTEARSAQLRRSGGPRGARNTSEANQEIEGDPEKAV</sequence>
<organism evidence="9 10">
    <name type="scientific">Amnibacterium kyonggiense</name>
    <dbReference type="NCBI Taxonomy" id="595671"/>
    <lineage>
        <taxon>Bacteria</taxon>
        <taxon>Bacillati</taxon>
        <taxon>Actinomycetota</taxon>
        <taxon>Actinomycetes</taxon>
        <taxon>Micrococcales</taxon>
        <taxon>Microbacteriaceae</taxon>
        <taxon>Amnibacterium</taxon>
    </lineage>
</organism>
<gene>
    <name evidence="9" type="ORF">CLV52_0885</name>
</gene>
<dbReference type="PANTHER" id="PTHR30629">
    <property type="entry name" value="PROPHAGE INTEGRASE"/>
    <property type="match status" value="1"/>
</dbReference>
<keyword evidence="4" id="KW-0233">DNA recombination</keyword>
<evidence type="ECO:0000259" key="8">
    <source>
        <dbReference type="PROSITE" id="PS51900"/>
    </source>
</evidence>
<dbReference type="InterPro" id="IPR002104">
    <property type="entry name" value="Integrase_catalytic"/>
</dbReference>
<dbReference type="InterPro" id="IPR011010">
    <property type="entry name" value="DNA_brk_join_enz"/>
</dbReference>
<evidence type="ECO:0000256" key="1">
    <source>
        <dbReference type="ARBA" id="ARBA00008857"/>
    </source>
</evidence>
<reference evidence="9 10" key="1">
    <citation type="submission" date="2019-03" db="EMBL/GenBank/DDBJ databases">
        <title>Genomic Encyclopedia of Archaeal and Bacterial Type Strains, Phase II (KMG-II): from individual species to whole genera.</title>
        <authorList>
            <person name="Goeker M."/>
        </authorList>
    </citation>
    <scope>NUCLEOTIDE SEQUENCE [LARGE SCALE GENOMIC DNA]</scope>
    <source>
        <strain evidence="9 10">DSM 24782</strain>
    </source>
</reference>
<evidence type="ECO:0000256" key="3">
    <source>
        <dbReference type="ARBA" id="ARBA00023125"/>
    </source>
</evidence>
<evidence type="ECO:0000259" key="7">
    <source>
        <dbReference type="PROSITE" id="PS51898"/>
    </source>
</evidence>
<keyword evidence="10" id="KW-1185">Reference proteome</keyword>
<name>A0A4R7FRI5_9MICO</name>
<dbReference type="OrthoDB" id="4326943at2"/>
<dbReference type="GO" id="GO:0015074">
    <property type="term" value="P:DNA integration"/>
    <property type="evidence" value="ECO:0007669"/>
    <property type="project" value="UniProtKB-KW"/>
</dbReference>
<comment type="caution">
    <text evidence="9">The sequence shown here is derived from an EMBL/GenBank/DDBJ whole genome shotgun (WGS) entry which is preliminary data.</text>
</comment>
<dbReference type="InterPro" id="IPR013762">
    <property type="entry name" value="Integrase-like_cat_sf"/>
</dbReference>
<dbReference type="Gene3D" id="1.10.443.10">
    <property type="entry name" value="Intergrase catalytic core"/>
    <property type="match status" value="1"/>
</dbReference>
<dbReference type="Pfam" id="PF00589">
    <property type="entry name" value="Phage_integrase"/>
    <property type="match status" value="1"/>
</dbReference>
<evidence type="ECO:0000256" key="5">
    <source>
        <dbReference type="PROSITE-ProRule" id="PRU01248"/>
    </source>
</evidence>
<dbReference type="CDD" id="cd01189">
    <property type="entry name" value="INT_ICEBs1_C_like"/>
    <property type="match status" value="1"/>
</dbReference>
<dbReference type="InterPro" id="IPR053876">
    <property type="entry name" value="Phage_int_M"/>
</dbReference>
<dbReference type="Pfam" id="PF22022">
    <property type="entry name" value="Phage_int_M"/>
    <property type="match status" value="1"/>
</dbReference>
<evidence type="ECO:0000256" key="6">
    <source>
        <dbReference type="SAM" id="MobiDB-lite"/>
    </source>
</evidence>
<evidence type="ECO:0000256" key="4">
    <source>
        <dbReference type="ARBA" id="ARBA00023172"/>
    </source>
</evidence>
<dbReference type="Gene3D" id="1.10.150.130">
    <property type="match status" value="1"/>
</dbReference>
<dbReference type="InterPro" id="IPR044068">
    <property type="entry name" value="CB"/>
</dbReference>
<dbReference type="InterPro" id="IPR050808">
    <property type="entry name" value="Phage_Integrase"/>
</dbReference>